<organism evidence="3 4">
    <name type="scientific">Peronospora matthiolae</name>
    <dbReference type="NCBI Taxonomy" id="2874970"/>
    <lineage>
        <taxon>Eukaryota</taxon>
        <taxon>Sar</taxon>
        <taxon>Stramenopiles</taxon>
        <taxon>Oomycota</taxon>
        <taxon>Peronosporomycetes</taxon>
        <taxon>Peronosporales</taxon>
        <taxon>Peronosporaceae</taxon>
        <taxon>Peronospora</taxon>
    </lineage>
</organism>
<dbReference type="Proteomes" id="UP001162060">
    <property type="component" value="Unassembled WGS sequence"/>
</dbReference>
<evidence type="ECO:0000313" key="3">
    <source>
        <dbReference type="EMBL" id="CAK7947040.1"/>
    </source>
</evidence>
<feature type="domain" description="TAF1C beta-propeller" evidence="2">
    <location>
        <begin position="235"/>
        <end position="331"/>
    </location>
</feature>
<reference evidence="3" key="1">
    <citation type="submission" date="2024-01" db="EMBL/GenBank/DDBJ databases">
        <authorList>
            <person name="Webb A."/>
        </authorList>
    </citation>
    <scope>NUCLEOTIDE SEQUENCE</scope>
    <source>
        <strain evidence="3">Pm1</strain>
    </source>
</reference>
<dbReference type="GO" id="GO:0001164">
    <property type="term" value="F:RNA polymerase I core promoter sequence-specific DNA binding"/>
    <property type="evidence" value="ECO:0007669"/>
    <property type="project" value="TreeGrafter"/>
</dbReference>
<feature type="compositionally biased region" description="Polar residues" evidence="1">
    <location>
        <begin position="587"/>
        <end position="602"/>
    </location>
</feature>
<sequence length="829" mass="91613">MEATRLYPNDVPLLARTGLGITVAGSDPDHVPLVPTLVNDHRRRFALDGSAVDANGVVRLHVRNALGYAFLRPYHVHRLRRAYAGMRNTKESEWATQASFYRHNYRHFVPHDLLMELLRKECPPQEDGNTLSKWQGNAIAGVDCGQDGHVVFYPTGQVLQQACAFYSRGASEEDVPCSSTVVETGAAIRQFAVMGSKDAYHSTSAAKIFAVARGCTNCTIVAAPARVTPDNMRKMQAKAKISFTEVINHVAGSPHAEAEVALVTADGIVRWWDPEGGIQVADTGTTMRDRLLRCEYSSHPRVLWAVNRVSVSTLDLRQPAHHASKLFDVASAGPYVTIYDIKRRASNPFQFVVGTGVSIELLDSRMARQHLLSWTQPESYSGESEFPFGAIDEVDMSGSADDLRGYIVSSLKRKKVSTLFPFERNRKRRHDKILSLSSLRSNTDDEYSTSSRTSIEQLVASDAPLDLHMEDGGEYTNLTGVCALRDESSLSASIYQLNSLGDLFSHRVAFGRSSTKSYHAAIQSDLPCGVAAQAEGTDELIARTFPIPSDAILPEHDTESMQKFITLPIKVLRRQFPRLPEDRDTSVEAQDTTAASLGNCTNKESRKDDSRKTDAVGISRSPRQSRNDSDNRNAGKAELRSVKRVYIERSRGNGDGTTDAMVAASTRSEPLDKDELVKRLIGICDPSTSLFRLHRYVFDVLKVEVPSTNLLQLLRSRNEFRIRMVHHALPADTLCVRNPSRPGADDVHYKKDDPRLASCTCRPGSSPVQLPCQSWACVIPHAVIVSSSSMELHLDNTAPSSSVRQEMPVDLADIIVAAQAVYDDMYECP</sequence>
<dbReference type="EMBL" id="CAKLBY020000378">
    <property type="protein sequence ID" value="CAK7947040.1"/>
    <property type="molecule type" value="Genomic_DNA"/>
</dbReference>
<evidence type="ECO:0000256" key="1">
    <source>
        <dbReference type="SAM" id="MobiDB-lite"/>
    </source>
</evidence>
<dbReference type="InterPro" id="IPR049087">
    <property type="entry name" value="TAF1C_beta-prop"/>
</dbReference>
<dbReference type="InterPro" id="IPR038801">
    <property type="entry name" value="TAF1C"/>
</dbReference>
<dbReference type="PANTHER" id="PTHR15319:SF1">
    <property type="entry name" value="TATA BOX-BINDING PROTEIN-ASSOCIATED FACTOR RNA POLYMERASE I SUBUNIT C"/>
    <property type="match status" value="1"/>
</dbReference>
<evidence type="ECO:0000313" key="4">
    <source>
        <dbReference type="Proteomes" id="UP001162060"/>
    </source>
</evidence>
<protein>
    <recommendedName>
        <fullName evidence="2">TAF1C beta-propeller domain-containing protein</fullName>
    </recommendedName>
</protein>
<dbReference type="PANTHER" id="PTHR15319">
    <property type="entry name" value="TATA BOX-BINDING PROTEIN ASSOCIATED FACTOR RNA POLYMERASE I SUBUNIT C"/>
    <property type="match status" value="1"/>
</dbReference>
<feature type="region of interest" description="Disordered" evidence="1">
    <location>
        <begin position="581"/>
        <end position="640"/>
    </location>
</feature>
<evidence type="ECO:0000259" key="2">
    <source>
        <dbReference type="Pfam" id="PF20641"/>
    </source>
</evidence>
<dbReference type="GO" id="GO:0001650">
    <property type="term" value="C:fibrillar center"/>
    <property type="evidence" value="ECO:0007669"/>
    <property type="project" value="TreeGrafter"/>
</dbReference>
<comment type="caution">
    <text evidence="3">The sequence shown here is derived from an EMBL/GenBank/DDBJ whole genome shotgun (WGS) entry which is preliminary data.</text>
</comment>
<gene>
    <name evidence="3" type="ORF">PM001_LOCUS32190</name>
</gene>
<accession>A0AAV1VLD1</accession>
<name>A0AAV1VLD1_9STRA</name>
<feature type="compositionally biased region" description="Basic and acidic residues" evidence="1">
    <location>
        <begin position="603"/>
        <end position="614"/>
    </location>
</feature>
<dbReference type="Pfam" id="PF20641">
    <property type="entry name" value="TAF1C_beta-prop"/>
    <property type="match status" value="1"/>
</dbReference>
<feature type="compositionally biased region" description="Basic and acidic residues" evidence="1">
    <location>
        <begin position="625"/>
        <end position="640"/>
    </location>
</feature>
<dbReference type="AlphaFoldDB" id="A0AAV1VLD1"/>
<proteinExistence type="predicted"/>